<dbReference type="InterPro" id="IPR001387">
    <property type="entry name" value="Cro/C1-type_HTH"/>
</dbReference>
<evidence type="ECO:0000313" key="2">
    <source>
        <dbReference type="EMBL" id="MFC5290410.1"/>
    </source>
</evidence>
<dbReference type="SMART" id="SM00530">
    <property type="entry name" value="HTH_XRE"/>
    <property type="match status" value="1"/>
</dbReference>
<dbReference type="SUPFAM" id="SSF47413">
    <property type="entry name" value="lambda repressor-like DNA-binding domains"/>
    <property type="match status" value="1"/>
</dbReference>
<name>A0ABW0EVZ0_9PSEU</name>
<dbReference type="InterPro" id="IPR010982">
    <property type="entry name" value="Lambda_DNA-bd_dom_sf"/>
</dbReference>
<sequence length="260" mass="28342">MIGAQLRFIRLNRTTLLLDAAAKAAQLSEATLSRVENGKRHITVEDAATLLTIYGVPAADRTELVNAVRDCGRTAGQWLRPLPGVLPDTSAASQEVGVRDLTSWAPTTVPALLHTPAYAIASMAAAGIPAAEAERRWSARARRQEQAHTADHTLYIHEFALRTPFGGPAALKEQILRLTDSGVRVRLVRAGTVLSTLSHGWTLMRFPQDPAIVHIELQDSSVYLHAPETSPYERQATHLHQAACSTAETQHRLSRFVASL</sequence>
<reference evidence="3" key="1">
    <citation type="journal article" date="2019" name="Int. J. Syst. Evol. Microbiol.">
        <title>The Global Catalogue of Microorganisms (GCM) 10K type strain sequencing project: providing services to taxonomists for standard genome sequencing and annotation.</title>
        <authorList>
            <consortium name="The Broad Institute Genomics Platform"/>
            <consortium name="The Broad Institute Genome Sequencing Center for Infectious Disease"/>
            <person name="Wu L."/>
            <person name="Ma J."/>
        </authorList>
    </citation>
    <scope>NUCLEOTIDE SEQUENCE [LARGE SCALE GENOMIC DNA]</scope>
    <source>
        <strain evidence="3">CCUG 59778</strain>
    </source>
</reference>
<accession>A0ABW0EVZ0</accession>
<feature type="domain" description="HTH cro/C1-type" evidence="1">
    <location>
        <begin position="6"/>
        <end position="61"/>
    </location>
</feature>
<keyword evidence="3" id="KW-1185">Reference proteome</keyword>
<gene>
    <name evidence="2" type="ORF">ACFPM7_25445</name>
</gene>
<comment type="caution">
    <text evidence="2">The sequence shown here is derived from an EMBL/GenBank/DDBJ whole genome shotgun (WGS) entry which is preliminary data.</text>
</comment>
<evidence type="ECO:0000313" key="3">
    <source>
        <dbReference type="Proteomes" id="UP001596157"/>
    </source>
</evidence>
<protein>
    <submittedName>
        <fullName evidence="2">Scr1 family TA system antitoxin-like transcriptional regulator</fullName>
    </submittedName>
</protein>
<dbReference type="CDD" id="cd00093">
    <property type="entry name" value="HTH_XRE"/>
    <property type="match status" value="1"/>
</dbReference>
<dbReference type="Proteomes" id="UP001596157">
    <property type="component" value="Unassembled WGS sequence"/>
</dbReference>
<proteinExistence type="predicted"/>
<dbReference type="EMBL" id="JBHSKF010000016">
    <property type="protein sequence ID" value="MFC5290410.1"/>
    <property type="molecule type" value="Genomic_DNA"/>
</dbReference>
<dbReference type="Pfam" id="PF19054">
    <property type="entry name" value="DUF5753"/>
    <property type="match status" value="1"/>
</dbReference>
<organism evidence="2 3">
    <name type="scientific">Actinokineospora guangxiensis</name>
    <dbReference type="NCBI Taxonomy" id="1490288"/>
    <lineage>
        <taxon>Bacteria</taxon>
        <taxon>Bacillati</taxon>
        <taxon>Actinomycetota</taxon>
        <taxon>Actinomycetes</taxon>
        <taxon>Pseudonocardiales</taxon>
        <taxon>Pseudonocardiaceae</taxon>
        <taxon>Actinokineospora</taxon>
    </lineage>
</organism>
<dbReference type="Pfam" id="PF13560">
    <property type="entry name" value="HTH_31"/>
    <property type="match status" value="1"/>
</dbReference>
<dbReference type="PROSITE" id="PS50943">
    <property type="entry name" value="HTH_CROC1"/>
    <property type="match status" value="1"/>
</dbReference>
<evidence type="ECO:0000259" key="1">
    <source>
        <dbReference type="PROSITE" id="PS50943"/>
    </source>
</evidence>
<dbReference type="InterPro" id="IPR043917">
    <property type="entry name" value="DUF5753"/>
</dbReference>
<dbReference type="Gene3D" id="1.10.260.40">
    <property type="entry name" value="lambda repressor-like DNA-binding domains"/>
    <property type="match status" value="1"/>
</dbReference>